<evidence type="ECO:0000313" key="2">
    <source>
        <dbReference type="EMBL" id="ETV91936.1"/>
    </source>
</evidence>
<feature type="region of interest" description="Disordered" evidence="1">
    <location>
        <begin position="439"/>
        <end position="490"/>
    </location>
</feature>
<sequence length="490" mass="52823">MSLPAVDTPTIPTASADQCVPAVRNGDDLHSDVSQPSEGNPAASAPSDTSASAANDDARPSADTRAAPSHTGLTTSDDDDENDHPSTDHRANPTPTGLSSTDDDDDNAASPPTTPPSGTPYALRHPRVPSSSFPPLRVTLSKDILDTLDPSTFKEVTPGMPSHPTDMILEGSPDEPHALEVLFIDDVRHVVVEGVDEPDTRYHVRWGRPHLKGGPATTWITAAHASHCPEALGLFQRFCAMREAIDTANNDAIDAFATEREQNPDAVPPVPHPLPTFATFCTRDPTWASLGADPQRHCLPVALHRAAKLLNMSLDLSDADLTAFLIEHNAAMHRGVPSSLLRDFLRLAMSRGLNVCEATLNKRIALHLTGNSLVDLANCMVPLVNGVYLLTTMTWSDAHCWIVHKFFGMVTLFDSAGEIPLTEIPPDLKIRCIRHLARKGDPSNPPGATTGTPTVLPAPNANKRKRRERQTANRKLGAQGRNRADDAHQQ</sequence>
<organism evidence="2">
    <name type="scientific">Aphanomyces invadans</name>
    <dbReference type="NCBI Taxonomy" id="157072"/>
    <lineage>
        <taxon>Eukaryota</taxon>
        <taxon>Sar</taxon>
        <taxon>Stramenopiles</taxon>
        <taxon>Oomycota</taxon>
        <taxon>Saprolegniomycetes</taxon>
        <taxon>Saprolegniales</taxon>
        <taxon>Verrucalvaceae</taxon>
        <taxon>Aphanomyces</taxon>
    </lineage>
</organism>
<dbReference type="GeneID" id="20090773"/>
<evidence type="ECO:0000256" key="1">
    <source>
        <dbReference type="SAM" id="MobiDB-lite"/>
    </source>
</evidence>
<proteinExistence type="predicted"/>
<feature type="region of interest" description="Disordered" evidence="1">
    <location>
        <begin position="1"/>
        <end position="135"/>
    </location>
</feature>
<feature type="compositionally biased region" description="Low complexity" evidence="1">
    <location>
        <begin position="40"/>
        <end position="55"/>
    </location>
</feature>
<name>A0A024TED9_9STRA</name>
<dbReference type="RefSeq" id="XP_008879573.1">
    <property type="nucleotide sequence ID" value="XM_008881351.1"/>
</dbReference>
<protein>
    <submittedName>
        <fullName evidence="2">Uncharacterized protein</fullName>
    </submittedName>
</protein>
<dbReference type="VEuPathDB" id="FungiDB:H310_13723"/>
<accession>A0A024TED9</accession>
<dbReference type="AlphaFoldDB" id="A0A024TED9"/>
<gene>
    <name evidence="2" type="ORF">H310_13723</name>
</gene>
<dbReference type="EMBL" id="KI914006">
    <property type="protein sequence ID" value="ETV91936.1"/>
    <property type="molecule type" value="Genomic_DNA"/>
</dbReference>
<reference evidence="2" key="1">
    <citation type="submission" date="2013-12" db="EMBL/GenBank/DDBJ databases">
        <title>The Genome Sequence of Aphanomyces invadans NJM9701.</title>
        <authorList>
            <consortium name="The Broad Institute Genomics Platform"/>
            <person name="Russ C."/>
            <person name="Tyler B."/>
            <person name="van West P."/>
            <person name="Dieguez-Uribeondo J."/>
            <person name="Young S.K."/>
            <person name="Zeng Q."/>
            <person name="Gargeya S."/>
            <person name="Fitzgerald M."/>
            <person name="Abouelleil A."/>
            <person name="Alvarado L."/>
            <person name="Chapman S.B."/>
            <person name="Gainer-Dewar J."/>
            <person name="Goldberg J."/>
            <person name="Griggs A."/>
            <person name="Gujja S."/>
            <person name="Hansen M."/>
            <person name="Howarth C."/>
            <person name="Imamovic A."/>
            <person name="Ireland A."/>
            <person name="Larimer J."/>
            <person name="McCowan C."/>
            <person name="Murphy C."/>
            <person name="Pearson M."/>
            <person name="Poon T.W."/>
            <person name="Priest M."/>
            <person name="Roberts A."/>
            <person name="Saif S."/>
            <person name="Shea T."/>
            <person name="Sykes S."/>
            <person name="Wortman J."/>
            <person name="Nusbaum C."/>
            <person name="Birren B."/>
        </authorList>
    </citation>
    <scope>NUCLEOTIDE SEQUENCE [LARGE SCALE GENOMIC DNA]</scope>
    <source>
        <strain evidence="2">NJM9701</strain>
    </source>
</reference>